<feature type="region of interest" description="Disordered" evidence="1">
    <location>
        <begin position="14"/>
        <end position="184"/>
    </location>
</feature>
<feature type="compositionally biased region" description="Basic and acidic residues" evidence="1">
    <location>
        <begin position="14"/>
        <end position="29"/>
    </location>
</feature>
<dbReference type="RefSeq" id="WP_092286349.1">
    <property type="nucleotide sequence ID" value="NZ_FOPJ01000011.1"/>
</dbReference>
<accession>A0A1I2U048</accession>
<feature type="compositionally biased region" description="Basic and acidic residues" evidence="1">
    <location>
        <begin position="124"/>
        <end position="133"/>
    </location>
</feature>
<dbReference type="OrthoDB" id="4428184at2"/>
<dbReference type="Proteomes" id="UP000199065">
    <property type="component" value="Unassembled WGS sequence"/>
</dbReference>
<dbReference type="STRING" id="185761.SAMN05660282_01675"/>
<protein>
    <submittedName>
        <fullName evidence="3">Uncharacterized protein</fullName>
    </submittedName>
</protein>
<evidence type="ECO:0000313" key="4">
    <source>
        <dbReference type="Proteomes" id="UP000199065"/>
    </source>
</evidence>
<keyword evidence="4" id="KW-1185">Reference proteome</keyword>
<feature type="transmembrane region" description="Helical" evidence="2">
    <location>
        <begin position="274"/>
        <end position="293"/>
    </location>
</feature>
<proteinExistence type="predicted"/>
<evidence type="ECO:0000256" key="2">
    <source>
        <dbReference type="SAM" id="Phobius"/>
    </source>
</evidence>
<name>A0A1I2U048_9CORY</name>
<feature type="compositionally biased region" description="Basic and acidic residues" evidence="1">
    <location>
        <begin position="53"/>
        <end position="63"/>
    </location>
</feature>
<evidence type="ECO:0000313" key="3">
    <source>
        <dbReference type="EMBL" id="SFG70502.1"/>
    </source>
</evidence>
<dbReference type="AlphaFoldDB" id="A0A1I2U048"/>
<keyword evidence="2" id="KW-0472">Membrane</keyword>
<reference evidence="3 4" key="1">
    <citation type="submission" date="2016-10" db="EMBL/GenBank/DDBJ databases">
        <authorList>
            <person name="de Groot N.N."/>
        </authorList>
    </citation>
    <scope>NUCLEOTIDE SEQUENCE [LARGE SCALE GENOMIC DNA]</scope>
    <source>
        <strain>J11</strain>
        <strain evidence="4">PG 39</strain>
    </source>
</reference>
<evidence type="ECO:0000256" key="1">
    <source>
        <dbReference type="SAM" id="MobiDB-lite"/>
    </source>
</evidence>
<feature type="transmembrane region" description="Helical" evidence="2">
    <location>
        <begin position="299"/>
        <end position="319"/>
    </location>
</feature>
<keyword evidence="2" id="KW-0812">Transmembrane</keyword>
<gene>
    <name evidence="3" type="ORF">SAMN05660282_01675</name>
</gene>
<sequence length="322" mass="34148">MSEEKQLTVAELLARRAAERGSSGDDTPRRPRRRRSIEEGGISVAELTGSIPRVDRKPAESRHSSVPIDPEDGAHKDKVPAEKLVKEAEATTTKGPSRTPESEAATPEKAAVAKQESSAAPAALKREKKEEKPSAAVAPVAKPEAKPEAKPASPSVEDTAQLRPIKEAEGQDAEATATLPKVDTADKPAAVAEKLKKKPQVKVAEQVPAAVAVPEVQDKPLPELREEDYDLDDDADAASGSIFSVILLAIVGIVLGVVIFIGFDLLWDHFNRKFVAALAVAVTAAMIGVIHAMRTARDGLSMLLAGLVGLLMTFGPLVIKLV</sequence>
<feature type="transmembrane region" description="Helical" evidence="2">
    <location>
        <begin position="242"/>
        <end position="267"/>
    </location>
</feature>
<feature type="compositionally biased region" description="Basic and acidic residues" evidence="1">
    <location>
        <begin position="72"/>
        <end position="89"/>
    </location>
</feature>
<dbReference type="EMBL" id="FOPJ01000011">
    <property type="protein sequence ID" value="SFG70502.1"/>
    <property type="molecule type" value="Genomic_DNA"/>
</dbReference>
<keyword evidence="2" id="KW-1133">Transmembrane helix</keyword>
<organism evidence="3 4">
    <name type="scientific">Corynebacterium spheniscorum</name>
    <dbReference type="NCBI Taxonomy" id="185761"/>
    <lineage>
        <taxon>Bacteria</taxon>
        <taxon>Bacillati</taxon>
        <taxon>Actinomycetota</taxon>
        <taxon>Actinomycetes</taxon>
        <taxon>Mycobacteriales</taxon>
        <taxon>Corynebacteriaceae</taxon>
        <taxon>Corynebacterium</taxon>
    </lineage>
</organism>